<reference evidence="1 2" key="1">
    <citation type="submission" date="2020-04" db="EMBL/GenBank/DDBJ databases">
        <title>The Epidemiology and Molecular Characteristics of Linezolid-Resistant Staphylococcus capitis in Huashan Hospital, Shanghai.</title>
        <authorList>
            <person name="Ding L."/>
            <person name="Li P."/>
            <person name="Yang Y."/>
            <person name="Lin D."/>
            <person name="Xu X."/>
        </authorList>
    </citation>
    <scope>NUCLEOTIDE SEQUENCE [LARGE SCALE GENOMIC DNA]</scope>
    <source>
        <strain evidence="1 2">17-84</strain>
    </source>
</reference>
<sequence length="61" mass="7129">MEPREEQVMLKFNITGHINTFVPVEKGQELEEAVTEKCESLENNPNDIFNMNFEIDKTEVE</sequence>
<name>A0ABX1SRA1_STACP</name>
<protein>
    <recommendedName>
        <fullName evidence="3">Phage protein</fullName>
    </recommendedName>
</protein>
<gene>
    <name evidence="1" type="ORF">HHM24_05335</name>
</gene>
<dbReference type="EMBL" id="JABBMI010000058">
    <property type="protein sequence ID" value="NMK54177.1"/>
    <property type="molecule type" value="Genomic_DNA"/>
</dbReference>
<evidence type="ECO:0008006" key="3">
    <source>
        <dbReference type="Google" id="ProtNLM"/>
    </source>
</evidence>
<organism evidence="1 2">
    <name type="scientific">Staphylococcus capitis</name>
    <dbReference type="NCBI Taxonomy" id="29388"/>
    <lineage>
        <taxon>Bacteria</taxon>
        <taxon>Bacillati</taxon>
        <taxon>Bacillota</taxon>
        <taxon>Bacilli</taxon>
        <taxon>Bacillales</taxon>
        <taxon>Staphylococcaceae</taxon>
        <taxon>Staphylococcus</taxon>
    </lineage>
</organism>
<keyword evidence="2" id="KW-1185">Reference proteome</keyword>
<accession>A0ABX1SRA1</accession>
<evidence type="ECO:0000313" key="1">
    <source>
        <dbReference type="EMBL" id="NMK54177.1"/>
    </source>
</evidence>
<evidence type="ECO:0000313" key="2">
    <source>
        <dbReference type="Proteomes" id="UP000538955"/>
    </source>
</evidence>
<comment type="caution">
    <text evidence="1">The sequence shown here is derived from an EMBL/GenBank/DDBJ whole genome shotgun (WGS) entry which is preliminary data.</text>
</comment>
<dbReference type="RefSeq" id="WP_168992822.1">
    <property type="nucleotide sequence ID" value="NZ_JABBMF010000005.1"/>
</dbReference>
<dbReference type="Proteomes" id="UP000538955">
    <property type="component" value="Unassembled WGS sequence"/>
</dbReference>
<proteinExistence type="predicted"/>